<reference evidence="3" key="2">
    <citation type="journal article" date="2024" name="Plant">
        <title>Genomic evolution and insights into agronomic trait innovations of Sesamum species.</title>
        <authorList>
            <person name="Miao H."/>
            <person name="Wang L."/>
            <person name="Qu L."/>
            <person name="Liu H."/>
            <person name="Sun Y."/>
            <person name="Le M."/>
            <person name="Wang Q."/>
            <person name="Wei S."/>
            <person name="Zheng Y."/>
            <person name="Lin W."/>
            <person name="Duan Y."/>
            <person name="Cao H."/>
            <person name="Xiong S."/>
            <person name="Wang X."/>
            <person name="Wei L."/>
            <person name="Li C."/>
            <person name="Ma Q."/>
            <person name="Ju M."/>
            <person name="Zhao R."/>
            <person name="Li G."/>
            <person name="Mu C."/>
            <person name="Tian Q."/>
            <person name="Mei H."/>
            <person name="Zhang T."/>
            <person name="Gao T."/>
            <person name="Zhang H."/>
        </authorList>
    </citation>
    <scope>NUCLEOTIDE SEQUENCE</scope>
    <source>
        <strain evidence="3">KEN1</strain>
    </source>
</reference>
<name>A0AAW2XF12_9LAMI</name>
<dbReference type="PANTHER" id="PTHR35766:SF1">
    <property type="entry name" value="OS08G0543600 PROTEIN"/>
    <property type="match status" value="1"/>
</dbReference>
<proteinExistence type="predicted"/>
<feature type="compositionally biased region" description="Polar residues" evidence="2">
    <location>
        <begin position="276"/>
        <end position="288"/>
    </location>
</feature>
<feature type="region of interest" description="Disordered" evidence="2">
    <location>
        <begin position="554"/>
        <end position="587"/>
    </location>
</feature>
<reference evidence="3" key="1">
    <citation type="submission" date="2020-06" db="EMBL/GenBank/DDBJ databases">
        <authorList>
            <person name="Li T."/>
            <person name="Hu X."/>
            <person name="Zhang T."/>
            <person name="Song X."/>
            <person name="Zhang H."/>
            <person name="Dai N."/>
            <person name="Sheng W."/>
            <person name="Hou X."/>
            <person name="Wei L."/>
        </authorList>
    </citation>
    <scope>NUCLEOTIDE SEQUENCE</scope>
    <source>
        <strain evidence="3">KEN1</strain>
        <tissue evidence="3">Leaf</tissue>
    </source>
</reference>
<feature type="compositionally biased region" description="Polar residues" evidence="2">
    <location>
        <begin position="37"/>
        <end position="46"/>
    </location>
</feature>
<feature type="compositionally biased region" description="Low complexity" evidence="2">
    <location>
        <begin position="17"/>
        <end position="28"/>
    </location>
</feature>
<feature type="region of interest" description="Disordered" evidence="2">
    <location>
        <begin position="351"/>
        <end position="388"/>
    </location>
</feature>
<comment type="caution">
    <text evidence="3">The sequence shown here is derived from an EMBL/GenBank/DDBJ whole genome shotgun (WGS) entry which is preliminary data.</text>
</comment>
<evidence type="ECO:0000256" key="2">
    <source>
        <dbReference type="SAM" id="MobiDB-lite"/>
    </source>
</evidence>
<feature type="compositionally biased region" description="Polar residues" evidence="2">
    <location>
        <begin position="561"/>
        <end position="575"/>
    </location>
</feature>
<keyword evidence="1" id="KW-0175">Coiled coil</keyword>
<dbReference type="PANTHER" id="PTHR35766">
    <property type="entry name" value="OS08G0543600 PROTEIN"/>
    <property type="match status" value="1"/>
</dbReference>
<accession>A0AAW2XF12</accession>
<feature type="compositionally biased region" description="Polar residues" evidence="2">
    <location>
        <begin position="229"/>
        <end position="258"/>
    </location>
</feature>
<dbReference type="EMBL" id="JACGWN010000004">
    <property type="protein sequence ID" value="KAL0452378.1"/>
    <property type="molecule type" value="Genomic_DNA"/>
</dbReference>
<feature type="region of interest" description="Disordered" evidence="2">
    <location>
        <begin position="1"/>
        <end position="51"/>
    </location>
</feature>
<organism evidence="3">
    <name type="scientific">Sesamum latifolium</name>
    <dbReference type="NCBI Taxonomy" id="2727402"/>
    <lineage>
        <taxon>Eukaryota</taxon>
        <taxon>Viridiplantae</taxon>
        <taxon>Streptophyta</taxon>
        <taxon>Embryophyta</taxon>
        <taxon>Tracheophyta</taxon>
        <taxon>Spermatophyta</taxon>
        <taxon>Magnoliopsida</taxon>
        <taxon>eudicotyledons</taxon>
        <taxon>Gunneridae</taxon>
        <taxon>Pentapetalae</taxon>
        <taxon>asterids</taxon>
        <taxon>lamiids</taxon>
        <taxon>Lamiales</taxon>
        <taxon>Pedaliaceae</taxon>
        <taxon>Sesamum</taxon>
    </lineage>
</organism>
<sequence length="671" mass="72933">MDAPPAAPALARNGGFSMPSMSPSSSQPSRKEWRVVSEQSVRNSGNEELERSRLGQSDEILIYEVQHGREPVDVDFCSITIDGGLDNDILQQRLHAVAKQREELQQMEIELRAQVIARSEIVGMQNTFDTQLKEQANANIKLQHRIAQETILYKDEQLREAQAWITRAQEMDALQSTTNHTLQAELRERTEHYNQLWLGCQRQFGEMERLHLHIQQLQLELASLREKSGSNLDGSHASQTNLKDASELGQSNDTQVEVNGNGSPGGNTGGLQNGNSEIASGGNPSTQADHVHGVAYAPSLLGMPTYIPPGQVAALHPFVMHQQGLPHPSHVMQSHLHSVPAMSSIQNWQNQHVQPDGQHVPTHDRYPQETEQNSSRPDSRYDSGASGNGKIDLANYVDTNISRGLDADSVVASANEELFIIEGDYVQLREGAQEIIAATAAVAKVAAAAAATPTSYPSLLPSVALTPMAQSHRLKKTSSLESSSVNADKTSFTEFAGPTPLNVVDHPSQFAPVQSQNMNGGFFHVAGGTPNVKILSKAKDHLEMNGSETRLGRSALLPVGNGTNSGKTDFQQSKGASHGRPGVGSVGKQHSRSFLSFMQDLFGSCRQCQHSIIGIKSSKEPKIVAGGRLRTADWECMIPMYPGISKGIEEICPVIGEVKAMRRGLSLYVSL</sequence>
<protein>
    <submittedName>
        <fullName evidence="3">Uncharacterized protein</fullName>
    </submittedName>
</protein>
<dbReference type="AlphaFoldDB" id="A0AAW2XF12"/>
<feature type="compositionally biased region" description="Gly residues" evidence="2">
    <location>
        <begin position="262"/>
        <end position="272"/>
    </location>
</feature>
<evidence type="ECO:0000256" key="1">
    <source>
        <dbReference type="SAM" id="Coils"/>
    </source>
</evidence>
<gene>
    <name evidence="3" type="ORF">Slati_1215900</name>
</gene>
<evidence type="ECO:0000313" key="3">
    <source>
        <dbReference type="EMBL" id="KAL0452378.1"/>
    </source>
</evidence>
<feature type="coiled-coil region" evidence="1">
    <location>
        <begin position="87"/>
        <end position="117"/>
    </location>
</feature>
<feature type="region of interest" description="Disordered" evidence="2">
    <location>
        <begin position="228"/>
        <end position="290"/>
    </location>
</feature>